<evidence type="ECO:0000313" key="2">
    <source>
        <dbReference type="Proteomes" id="UP000248553"/>
    </source>
</evidence>
<comment type="caution">
    <text evidence="1">The sequence shown here is derived from an EMBL/GenBank/DDBJ whole genome shotgun (WGS) entry which is preliminary data.</text>
</comment>
<dbReference type="AlphaFoldDB" id="A0A328BET0"/>
<dbReference type="EMBL" id="QHKM01000005">
    <property type="protein sequence ID" value="RAK65239.1"/>
    <property type="molecule type" value="Genomic_DNA"/>
</dbReference>
<organism evidence="1 2">
    <name type="scientific">Hymenobacter edaphi</name>
    <dbReference type="NCBI Taxonomy" id="2211146"/>
    <lineage>
        <taxon>Bacteria</taxon>
        <taxon>Pseudomonadati</taxon>
        <taxon>Bacteroidota</taxon>
        <taxon>Cytophagia</taxon>
        <taxon>Cytophagales</taxon>
        <taxon>Hymenobacteraceae</taxon>
        <taxon>Hymenobacter</taxon>
    </lineage>
</organism>
<reference evidence="2" key="1">
    <citation type="submission" date="2018-05" db="EMBL/GenBank/DDBJ databases">
        <authorList>
            <person name="Nie L."/>
        </authorList>
    </citation>
    <scope>NUCLEOTIDE SEQUENCE [LARGE SCALE GENOMIC DNA]</scope>
    <source>
        <strain evidence="2">NL</strain>
    </source>
</reference>
<sequence>MAHSFQFAQNANTERTIGATDSIQYVYMWFFNQAARATEPDAAAVALCRHYSSEVANRRTSCLDLRLGEVMQSASLRTWYLRNLAQMAVDFDDSGEAVDNDYLNAISELRTHYARPIPTNKLKNLLNDIQWILAVPGSQPSDDFVWFEDALPQP</sequence>
<evidence type="ECO:0000313" key="1">
    <source>
        <dbReference type="EMBL" id="RAK65239.1"/>
    </source>
</evidence>
<gene>
    <name evidence="1" type="ORF">DLM85_17035</name>
</gene>
<name>A0A328BET0_9BACT</name>
<dbReference type="Proteomes" id="UP000248553">
    <property type="component" value="Unassembled WGS sequence"/>
</dbReference>
<protein>
    <submittedName>
        <fullName evidence="1">Uncharacterized protein</fullName>
    </submittedName>
</protein>
<dbReference type="RefSeq" id="WP_111479324.1">
    <property type="nucleotide sequence ID" value="NZ_QHKM01000005.1"/>
</dbReference>
<accession>A0A328BET0</accession>
<keyword evidence="2" id="KW-1185">Reference proteome</keyword>
<proteinExistence type="predicted"/>